<name>A0A0L6VPP7_9BASI</name>
<evidence type="ECO:0000313" key="3">
    <source>
        <dbReference type="Proteomes" id="UP000037035"/>
    </source>
</evidence>
<comment type="caution">
    <text evidence="2">The sequence shown here is derived from an EMBL/GenBank/DDBJ whole genome shotgun (WGS) entry which is preliminary data.</text>
</comment>
<proteinExistence type="predicted"/>
<gene>
    <name evidence="2" type="ORF">VP01_130g13</name>
</gene>
<dbReference type="VEuPathDB" id="FungiDB:VP01_130g13"/>
<accession>A0A0L6VPP7</accession>
<dbReference type="Proteomes" id="UP000037035">
    <property type="component" value="Unassembled WGS sequence"/>
</dbReference>
<reference evidence="2 3" key="1">
    <citation type="submission" date="2015-08" db="EMBL/GenBank/DDBJ databases">
        <title>Next Generation Sequencing and Analysis of the Genome of Puccinia sorghi L Schw, the Causal Agent of Maize Common Rust.</title>
        <authorList>
            <person name="Rochi L."/>
            <person name="Burguener G."/>
            <person name="Darino M."/>
            <person name="Turjanski A."/>
            <person name="Kreff E."/>
            <person name="Dieguez M.J."/>
            <person name="Sacco F."/>
        </authorList>
    </citation>
    <scope>NUCLEOTIDE SEQUENCE [LARGE SCALE GENOMIC DNA]</scope>
    <source>
        <strain evidence="2 3">RO10H11247</strain>
    </source>
</reference>
<protein>
    <submittedName>
        <fullName evidence="2">Uncharacterized protein</fullName>
    </submittedName>
</protein>
<dbReference type="EMBL" id="LAVV01003444">
    <property type="protein sequence ID" value="KNZ62135.1"/>
    <property type="molecule type" value="Genomic_DNA"/>
</dbReference>
<dbReference type="AlphaFoldDB" id="A0A0L6VPP7"/>
<evidence type="ECO:0000256" key="1">
    <source>
        <dbReference type="SAM" id="MobiDB-lite"/>
    </source>
</evidence>
<sequence>MREEIQQEPSKGALSSGEESETHPKSLHIKEYRTQGHMSRWGLSDGVIAKLKDNVQKYEKKLKKSKI</sequence>
<organism evidence="2 3">
    <name type="scientific">Puccinia sorghi</name>
    <dbReference type="NCBI Taxonomy" id="27349"/>
    <lineage>
        <taxon>Eukaryota</taxon>
        <taxon>Fungi</taxon>
        <taxon>Dikarya</taxon>
        <taxon>Basidiomycota</taxon>
        <taxon>Pucciniomycotina</taxon>
        <taxon>Pucciniomycetes</taxon>
        <taxon>Pucciniales</taxon>
        <taxon>Pucciniaceae</taxon>
        <taxon>Puccinia</taxon>
    </lineage>
</organism>
<evidence type="ECO:0000313" key="2">
    <source>
        <dbReference type="EMBL" id="KNZ62135.1"/>
    </source>
</evidence>
<feature type="region of interest" description="Disordered" evidence="1">
    <location>
        <begin position="1"/>
        <end position="28"/>
    </location>
</feature>
<keyword evidence="3" id="KW-1185">Reference proteome</keyword>